<accession>A0AAE3IX04</accession>
<dbReference type="Pfam" id="PF09458">
    <property type="entry name" value="H_lectin"/>
    <property type="match status" value="1"/>
</dbReference>
<proteinExistence type="predicted"/>
<dbReference type="AlphaFoldDB" id="A0AAE3IX04"/>
<dbReference type="EMBL" id="JAOYFC010000001">
    <property type="protein sequence ID" value="MCV6823690.1"/>
    <property type="molecule type" value="Genomic_DNA"/>
</dbReference>
<evidence type="ECO:0000313" key="2">
    <source>
        <dbReference type="EMBL" id="MCV6823690.1"/>
    </source>
</evidence>
<feature type="domain" description="H-type lectin" evidence="1">
    <location>
        <begin position="33"/>
        <end position="97"/>
    </location>
</feature>
<dbReference type="InterPro" id="IPR037221">
    <property type="entry name" value="H-type_lectin_dom_sf"/>
</dbReference>
<evidence type="ECO:0000259" key="1">
    <source>
        <dbReference type="Pfam" id="PF09458"/>
    </source>
</evidence>
<gene>
    <name evidence="2" type="ORF">OH136_03900</name>
</gene>
<name>A0AAE3IX04_9RHOB</name>
<protein>
    <submittedName>
        <fullName evidence="2">H-type lectin domain-containing protein</fullName>
    </submittedName>
</protein>
<dbReference type="GO" id="GO:0030246">
    <property type="term" value="F:carbohydrate binding"/>
    <property type="evidence" value="ECO:0007669"/>
    <property type="project" value="InterPro"/>
</dbReference>
<dbReference type="GO" id="GO:0007155">
    <property type="term" value="P:cell adhesion"/>
    <property type="evidence" value="ECO:0007669"/>
    <property type="project" value="InterPro"/>
</dbReference>
<dbReference type="Gene3D" id="2.60.40.2080">
    <property type="match status" value="1"/>
</dbReference>
<dbReference type="SUPFAM" id="SSF141086">
    <property type="entry name" value="Agglutinin HPA-like"/>
    <property type="match status" value="1"/>
</dbReference>
<dbReference type="Proteomes" id="UP001208041">
    <property type="component" value="Unassembled WGS sequence"/>
</dbReference>
<dbReference type="InterPro" id="IPR019019">
    <property type="entry name" value="H-type_lectin_domain"/>
</dbReference>
<evidence type="ECO:0000313" key="3">
    <source>
        <dbReference type="Proteomes" id="UP001208041"/>
    </source>
</evidence>
<dbReference type="RefSeq" id="WP_263952527.1">
    <property type="nucleotide sequence ID" value="NZ_JAOYFC010000001.1"/>
</dbReference>
<comment type="caution">
    <text evidence="2">The sequence shown here is derived from an EMBL/GenBank/DDBJ whole genome shotgun (WGS) entry which is preliminary data.</text>
</comment>
<keyword evidence="3" id="KW-1185">Reference proteome</keyword>
<reference evidence="2" key="1">
    <citation type="submission" date="2022-10" db="EMBL/GenBank/DDBJ databases">
        <authorList>
            <person name="Yue Y."/>
        </authorList>
    </citation>
    <scope>NUCLEOTIDE SEQUENCE</scope>
    <source>
        <strain evidence="2">Z654</strain>
    </source>
</reference>
<sequence length="109" mass="12662">MLGIQQDTTVLFSDFQHNGEMWTGTGDREFRSEITFEEPFLKPPIMQVSVELWDFDHETNQRAELVAEDIGKSGFTLVFKTWGDTRVARMRATWTAFGPVKNEDDWDVE</sequence>
<organism evidence="2 3">
    <name type="scientific">Halocynthiibacter halioticoli</name>
    <dbReference type="NCBI Taxonomy" id="2986804"/>
    <lineage>
        <taxon>Bacteria</taxon>
        <taxon>Pseudomonadati</taxon>
        <taxon>Pseudomonadota</taxon>
        <taxon>Alphaproteobacteria</taxon>
        <taxon>Rhodobacterales</taxon>
        <taxon>Paracoccaceae</taxon>
        <taxon>Halocynthiibacter</taxon>
    </lineage>
</organism>